<evidence type="ECO:0000256" key="2">
    <source>
        <dbReference type="ARBA" id="ARBA00022989"/>
    </source>
</evidence>
<dbReference type="Gene3D" id="1.10.1760.20">
    <property type="match status" value="1"/>
</dbReference>
<dbReference type="EMBL" id="AWXA01000035">
    <property type="protein sequence ID" value="ERT59556.1"/>
    <property type="molecule type" value="Genomic_DNA"/>
</dbReference>
<dbReference type="PATRIC" id="fig|1111454.3.peg.1257"/>
<dbReference type="PANTHER" id="PTHR37815">
    <property type="entry name" value="UPF0397 PROTEIN BC_2624-RELATED"/>
    <property type="match status" value="1"/>
</dbReference>
<protein>
    <submittedName>
        <fullName evidence="4">ECF-type riboflavin transporter, S component</fullName>
    </submittedName>
</protein>
<accession>U7UJQ6</accession>
<dbReference type="AlphaFoldDB" id="U7UJQ6"/>
<reference evidence="4 5" key="1">
    <citation type="submission" date="2013-09" db="EMBL/GenBank/DDBJ databases">
        <authorList>
            <person name="Durkin A.S."/>
            <person name="Haft D.R."/>
            <person name="McCorrison J."/>
            <person name="Torralba M."/>
            <person name="Gillis M."/>
            <person name="Haft D.H."/>
            <person name="Methe B."/>
            <person name="Sutton G."/>
            <person name="Nelson K.E."/>
        </authorList>
    </citation>
    <scope>NUCLEOTIDE SEQUENCE [LARGE SCALE GENOMIC DNA]</scope>
    <source>
        <strain evidence="4 5">BV3C16-1</strain>
    </source>
</reference>
<name>U7UJQ6_9FIRM</name>
<dbReference type="GO" id="GO:0016020">
    <property type="term" value="C:membrane"/>
    <property type="evidence" value="ECO:0007669"/>
    <property type="project" value="InterPro"/>
</dbReference>
<feature type="transmembrane region" description="Helical" evidence="3">
    <location>
        <begin position="43"/>
        <end position="67"/>
    </location>
</feature>
<feature type="transmembrane region" description="Helical" evidence="3">
    <location>
        <begin position="12"/>
        <end position="31"/>
    </location>
</feature>
<dbReference type="STRING" id="1111454.HMPREF1250_0347"/>
<organism evidence="4 5">
    <name type="scientific">Megasphaera vaginalis</name>
    <name type="common">ex Srinivasan et al. 2021</name>
    <dbReference type="NCBI Taxonomy" id="1111454"/>
    <lineage>
        <taxon>Bacteria</taxon>
        <taxon>Bacillati</taxon>
        <taxon>Bacillota</taxon>
        <taxon>Negativicutes</taxon>
        <taxon>Veillonellales</taxon>
        <taxon>Veillonellaceae</taxon>
        <taxon>Megasphaera</taxon>
    </lineage>
</organism>
<gene>
    <name evidence="4" type="ORF">HMPREF1250_0347</name>
</gene>
<keyword evidence="3" id="KW-0472">Membrane</keyword>
<keyword evidence="2 3" id="KW-1133">Transmembrane helix</keyword>
<keyword evidence="1 3" id="KW-0812">Transmembrane</keyword>
<dbReference type="Proteomes" id="UP000017090">
    <property type="component" value="Unassembled WGS sequence"/>
</dbReference>
<evidence type="ECO:0000256" key="1">
    <source>
        <dbReference type="ARBA" id="ARBA00022692"/>
    </source>
</evidence>
<keyword evidence="5" id="KW-1185">Reference proteome</keyword>
<dbReference type="PANTHER" id="PTHR37815:SF3">
    <property type="entry name" value="UPF0397 PROTEIN SPR0429"/>
    <property type="match status" value="1"/>
</dbReference>
<dbReference type="InterPro" id="IPR009825">
    <property type="entry name" value="ECF_substrate-spec-like"/>
</dbReference>
<evidence type="ECO:0000313" key="4">
    <source>
        <dbReference type="EMBL" id="ERT59556.1"/>
    </source>
</evidence>
<sequence length="172" mass="18808">MVQKRNGFTAKRLTIAALFMAMNMALSSVGIPVPGGHLYINDIIICLAALLFIPKEAFFIGGIGAFLGDFFFYPAPMSVSLVTHGIQAWAISAIVHRNSGDMSKGEAVTALLIGAVIMVVGYSLGRAYVYSTPMYAWIKLPFEILQALIGVIGGYVIYFHTGIRKLWKHYFP</sequence>
<proteinExistence type="predicted"/>
<evidence type="ECO:0000256" key="3">
    <source>
        <dbReference type="SAM" id="Phobius"/>
    </source>
</evidence>
<comment type="caution">
    <text evidence="4">The sequence shown here is derived from an EMBL/GenBank/DDBJ whole genome shotgun (WGS) entry which is preliminary data.</text>
</comment>
<dbReference type="RefSeq" id="WP_023053720.1">
    <property type="nucleotide sequence ID" value="NZ_AWXA01000035.1"/>
</dbReference>
<evidence type="ECO:0000313" key="5">
    <source>
        <dbReference type="Proteomes" id="UP000017090"/>
    </source>
</evidence>
<feature type="transmembrane region" description="Helical" evidence="3">
    <location>
        <begin position="107"/>
        <end position="124"/>
    </location>
</feature>
<dbReference type="OrthoDB" id="2220129at2"/>
<dbReference type="eggNOG" id="COG4720">
    <property type="taxonomic scope" value="Bacteria"/>
</dbReference>
<dbReference type="Pfam" id="PF07155">
    <property type="entry name" value="ECF-ribofla_trS"/>
    <property type="match status" value="1"/>
</dbReference>
<feature type="transmembrane region" description="Helical" evidence="3">
    <location>
        <begin position="144"/>
        <end position="163"/>
    </location>
</feature>